<comment type="caution">
    <text evidence="4">The sequence shown here is derived from an EMBL/GenBank/DDBJ whole genome shotgun (WGS) entry which is preliminary data.</text>
</comment>
<keyword evidence="2" id="KW-0472">Membrane</keyword>
<keyword evidence="3" id="KW-0732">Signal</keyword>
<feature type="signal peptide" evidence="3">
    <location>
        <begin position="1"/>
        <end position="21"/>
    </location>
</feature>
<dbReference type="EMBL" id="JAXIVS010000013">
    <property type="protein sequence ID" value="MDY7231095.1"/>
    <property type="molecule type" value="Genomic_DNA"/>
</dbReference>
<organism evidence="4 5">
    <name type="scientific">Hyalangium rubrum</name>
    <dbReference type="NCBI Taxonomy" id="3103134"/>
    <lineage>
        <taxon>Bacteria</taxon>
        <taxon>Pseudomonadati</taxon>
        <taxon>Myxococcota</taxon>
        <taxon>Myxococcia</taxon>
        <taxon>Myxococcales</taxon>
        <taxon>Cystobacterineae</taxon>
        <taxon>Archangiaceae</taxon>
        <taxon>Hyalangium</taxon>
    </lineage>
</organism>
<keyword evidence="2" id="KW-0812">Transmembrane</keyword>
<evidence type="ECO:0000313" key="4">
    <source>
        <dbReference type="EMBL" id="MDY7231095.1"/>
    </source>
</evidence>
<feature type="compositionally biased region" description="Acidic residues" evidence="1">
    <location>
        <begin position="113"/>
        <end position="124"/>
    </location>
</feature>
<accession>A0ABU5HCB2</accession>
<keyword evidence="2" id="KW-1133">Transmembrane helix</keyword>
<feature type="chain" id="PRO_5046472551" description="Secreted protein" evidence="3">
    <location>
        <begin position="22"/>
        <end position="124"/>
    </location>
</feature>
<dbReference type="RefSeq" id="WP_321549805.1">
    <property type="nucleotide sequence ID" value="NZ_JAXIVS010000013.1"/>
</dbReference>
<reference evidence="4 5" key="1">
    <citation type="submission" date="2023-12" db="EMBL/GenBank/DDBJ databases">
        <title>the genome sequence of Hyalangium sp. s54d21.</title>
        <authorList>
            <person name="Zhang X."/>
        </authorList>
    </citation>
    <scope>NUCLEOTIDE SEQUENCE [LARGE SCALE GENOMIC DNA]</scope>
    <source>
        <strain evidence="5">s54d21</strain>
    </source>
</reference>
<evidence type="ECO:0000313" key="5">
    <source>
        <dbReference type="Proteomes" id="UP001291309"/>
    </source>
</evidence>
<feature type="transmembrane region" description="Helical" evidence="2">
    <location>
        <begin position="65"/>
        <end position="85"/>
    </location>
</feature>
<name>A0ABU5HCB2_9BACT</name>
<proteinExistence type="predicted"/>
<evidence type="ECO:0008006" key="6">
    <source>
        <dbReference type="Google" id="ProtNLM"/>
    </source>
</evidence>
<feature type="region of interest" description="Disordered" evidence="1">
    <location>
        <begin position="96"/>
        <end position="124"/>
    </location>
</feature>
<dbReference type="Proteomes" id="UP001291309">
    <property type="component" value="Unassembled WGS sequence"/>
</dbReference>
<evidence type="ECO:0000256" key="1">
    <source>
        <dbReference type="SAM" id="MobiDB-lite"/>
    </source>
</evidence>
<keyword evidence="5" id="KW-1185">Reference proteome</keyword>
<gene>
    <name evidence="4" type="ORF">SYV04_32200</name>
</gene>
<protein>
    <recommendedName>
        <fullName evidence="6">Secreted protein</fullName>
    </recommendedName>
</protein>
<evidence type="ECO:0000256" key="3">
    <source>
        <dbReference type="SAM" id="SignalP"/>
    </source>
</evidence>
<evidence type="ECO:0000256" key="2">
    <source>
        <dbReference type="SAM" id="Phobius"/>
    </source>
</evidence>
<sequence length="124" mass="13273">MRTFSRLVLLSALLTGGAVLAGRPVQDFQPPAELTDEEKAAIKARQLGGNMNPYGNDIQIKETPIPWAAIGLGGLVLLAATPFALRAYRNTTKEMADANTFGAASRRSKKGGDEDEEQGEEEQA</sequence>